<proteinExistence type="inferred from homology"/>
<name>M1VHZ1_CYAM1</name>
<reference evidence="8 9" key="2">
    <citation type="journal article" date="2007" name="BMC Biol.">
        <title>A 100%-complete sequence reveals unusually simple genomic features in the hot-spring red alga Cyanidioschyzon merolae.</title>
        <authorList>
            <person name="Nozaki H."/>
            <person name="Takano H."/>
            <person name="Misumi O."/>
            <person name="Terasawa K."/>
            <person name="Matsuzaki M."/>
            <person name="Maruyama S."/>
            <person name="Nishida K."/>
            <person name="Yagisawa F."/>
            <person name="Yoshida Y."/>
            <person name="Fujiwara T."/>
            <person name="Takio S."/>
            <person name="Tamura K."/>
            <person name="Chung S.J."/>
            <person name="Nakamura S."/>
            <person name="Kuroiwa H."/>
            <person name="Tanaka K."/>
            <person name="Sato N."/>
            <person name="Kuroiwa T."/>
        </authorList>
    </citation>
    <scope>NUCLEOTIDE SEQUENCE [LARGE SCALE GENOMIC DNA]</scope>
    <source>
        <strain evidence="8 9">10D</strain>
    </source>
</reference>
<dbReference type="Gene3D" id="1.10.10.10">
    <property type="entry name" value="Winged helix-like DNA-binding domain superfamily/Winged helix DNA-binding domain"/>
    <property type="match status" value="1"/>
</dbReference>
<keyword evidence="4 5" id="KW-0804">Transcription</keyword>
<dbReference type="PANTHER" id="PTHR12081:SF18">
    <property type="entry name" value="TRANSCRIPTION FACTOR E2F2-RELATED"/>
    <property type="match status" value="1"/>
</dbReference>
<sequence>MSESAAATPEARSRRSTLYPRGSVEFSPVLDDALPSASTARPRGRQSRSTSKTDGGSGRHGTLELSESATTPVKRWLGRPLLDSETCLTSPVTSALLGGADAPLQARSPNDGLSSSPDDRFQEDELDLGRTPRTSSGGASGAKVAKRRSGCRQDCSLFKLTRRFLDLVFKTDDGLLDLNAVAERLGVKKRRIYDITNVLEGVGIIEKQGKNHIRWKGMGESAAGNPGTRKTALAAVNRDASGEAPAKTETATVQRAGLTTDGNAVVCGVDLAADQEILRLREEILELEKSDRLLDEQIRILRDDLRRLSTSEKVMRYAYLTDEDILSLSIFQKHMVIAVQAPPGTELLWGDDPKARNRASKAVVYQLHVRSSGGAIECYLLSAGIGGEHRRHAGAALTSNLSLQSNGPDRARICNERAPVAERNGMDVADGSWVPALRRRAHKKDPRVPPDANAAPWRAAAPQKLGAEAAIYNSLQAALPDRGHNPIAALTFDTQLANNRDCNADVEASAFDEAALRADIEEFEAPAQSYASWGSGAPLSIPASPTGSSRTLEAVDGIVELASPLRCMAPSGSSPTRLSFAATAGGGLATMPSAGHDGIRPFPMRSVCREPGIRTSLDASSATSIATTVTIEQSSAAFMYTAAANARQGGPGKRSNGSASAVASAAVAGAASSAAPCQHGVRIARLNTERRDASPVALRTRFVGDDVDDRTRPEHVAYGAPDPEGHTTPPRYKHLHAVGEDAVDDFHGEVLNLRRQQERGETLHPGTVSPGGTLKLRRASSPYASPLIDGVQRFSPFRRGAVGAGLHLDYELDGSFSGMLACVSGGALTRSPSPPLLQDLAVESLLLDHTRDRAICGNSSSGGVGGSNLMDLFISTEPDFERSLS</sequence>
<comment type="similarity">
    <text evidence="1 5">Belongs to the E2F/DP family.</text>
</comment>
<evidence type="ECO:0000313" key="9">
    <source>
        <dbReference type="Proteomes" id="UP000007014"/>
    </source>
</evidence>
<evidence type="ECO:0000256" key="4">
    <source>
        <dbReference type="ARBA" id="ARBA00023163"/>
    </source>
</evidence>
<feature type="domain" description="E2F/DP family winged-helix DNA-binding" evidence="7">
    <location>
        <begin position="152"/>
        <end position="217"/>
    </location>
</feature>
<dbReference type="GO" id="GO:0046983">
    <property type="term" value="F:protein dimerization activity"/>
    <property type="evidence" value="ECO:0007669"/>
    <property type="project" value="InterPro"/>
</dbReference>
<dbReference type="SMART" id="SM01372">
    <property type="entry name" value="E2F_TDP"/>
    <property type="match status" value="1"/>
</dbReference>
<comment type="subcellular location">
    <subcellularLocation>
        <location evidence="5">Nucleus</location>
    </subcellularLocation>
</comment>
<organism evidence="8 9">
    <name type="scientific">Cyanidioschyzon merolae (strain NIES-3377 / 10D)</name>
    <name type="common">Unicellular red alga</name>
    <dbReference type="NCBI Taxonomy" id="280699"/>
    <lineage>
        <taxon>Eukaryota</taxon>
        <taxon>Rhodophyta</taxon>
        <taxon>Bangiophyceae</taxon>
        <taxon>Cyanidiales</taxon>
        <taxon>Cyanidiaceae</taxon>
        <taxon>Cyanidioschyzon</taxon>
    </lineage>
</organism>
<evidence type="ECO:0000259" key="7">
    <source>
        <dbReference type="SMART" id="SM01372"/>
    </source>
</evidence>
<dbReference type="GO" id="GO:0000978">
    <property type="term" value="F:RNA polymerase II cis-regulatory region sequence-specific DNA binding"/>
    <property type="evidence" value="ECO:0007669"/>
    <property type="project" value="InterPro"/>
</dbReference>
<dbReference type="RefSeq" id="XP_005539123.1">
    <property type="nucleotide sequence ID" value="XM_005539066.1"/>
</dbReference>
<dbReference type="HOGENOM" id="CLU_325819_0_0_1"/>
<dbReference type="Proteomes" id="UP000007014">
    <property type="component" value="Chromosome 20"/>
</dbReference>
<dbReference type="GO" id="GO:0000981">
    <property type="term" value="F:DNA-binding transcription factor activity, RNA polymerase II-specific"/>
    <property type="evidence" value="ECO:0007669"/>
    <property type="project" value="TreeGrafter"/>
</dbReference>
<evidence type="ECO:0000256" key="2">
    <source>
        <dbReference type="ARBA" id="ARBA00023015"/>
    </source>
</evidence>
<dbReference type="GeneID" id="16998199"/>
<dbReference type="InterPro" id="IPR036388">
    <property type="entry name" value="WH-like_DNA-bd_sf"/>
</dbReference>
<evidence type="ECO:0000313" key="8">
    <source>
        <dbReference type="EMBL" id="BAM83087.1"/>
    </source>
</evidence>
<dbReference type="STRING" id="280699.M1VHZ1"/>
<dbReference type="InterPro" id="IPR036390">
    <property type="entry name" value="WH_DNA-bd_sf"/>
</dbReference>
<dbReference type="CDD" id="cd14660">
    <property type="entry name" value="E2F_DD"/>
    <property type="match status" value="1"/>
</dbReference>
<dbReference type="InterPro" id="IPR015633">
    <property type="entry name" value="E2F"/>
</dbReference>
<dbReference type="SUPFAM" id="SSF144074">
    <property type="entry name" value="E2F-DP heterodimerization region"/>
    <property type="match status" value="1"/>
</dbReference>
<evidence type="ECO:0000256" key="3">
    <source>
        <dbReference type="ARBA" id="ARBA00023125"/>
    </source>
</evidence>
<keyword evidence="9" id="KW-1185">Reference proteome</keyword>
<dbReference type="FunFam" id="1.10.10.10:FF:000008">
    <property type="entry name" value="E2F transcription factor 1"/>
    <property type="match status" value="1"/>
</dbReference>
<keyword evidence="3 5" id="KW-0238">DNA-binding</keyword>
<dbReference type="OMA" id="WASFELA"/>
<dbReference type="OrthoDB" id="1743261at2759"/>
<dbReference type="Gramene" id="CMT067CT">
    <property type="protein sequence ID" value="CMT067CT"/>
    <property type="gene ID" value="CMT067C"/>
</dbReference>
<dbReference type="SUPFAM" id="SSF46785">
    <property type="entry name" value="Winged helix' DNA-binding domain"/>
    <property type="match status" value="1"/>
</dbReference>
<dbReference type="eggNOG" id="KOG2577">
    <property type="taxonomic scope" value="Eukaryota"/>
</dbReference>
<evidence type="ECO:0000256" key="5">
    <source>
        <dbReference type="RuleBase" id="RU003796"/>
    </source>
</evidence>
<dbReference type="AlphaFoldDB" id="M1VHZ1"/>
<protein>
    <submittedName>
        <fullName evidence="8">Transcription factor E2F</fullName>
    </submittedName>
</protein>
<feature type="region of interest" description="Disordered" evidence="6">
    <location>
        <begin position="709"/>
        <end position="728"/>
    </location>
</feature>
<dbReference type="InterPro" id="IPR003316">
    <property type="entry name" value="E2F_WHTH_DNA-bd_dom"/>
</dbReference>
<dbReference type="Pfam" id="PF16421">
    <property type="entry name" value="E2F_CC-MB"/>
    <property type="match status" value="1"/>
</dbReference>
<dbReference type="InterPro" id="IPR037241">
    <property type="entry name" value="E2F-DP_heterodim"/>
</dbReference>
<feature type="region of interest" description="Disordered" evidence="6">
    <location>
        <begin position="100"/>
        <end position="145"/>
    </location>
</feature>
<dbReference type="GO" id="GO:0090575">
    <property type="term" value="C:RNA polymerase II transcription regulator complex"/>
    <property type="evidence" value="ECO:0007669"/>
    <property type="project" value="TreeGrafter"/>
</dbReference>
<reference evidence="8 9" key="1">
    <citation type="journal article" date="2004" name="Nature">
        <title>Genome sequence of the ultrasmall unicellular red alga Cyanidioschyzon merolae 10D.</title>
        <authorList>
            <person name="Matsuzaki M."/>
            <person name="Misumi O."/>
            <person name="Shin-i T."/>
            <person name="Maruyama S."/>
            <person name="Takahara M."/>
            <person name="Miyagishima S."/>
            <person name="Mori T."/>
            <person name="Nishida K."/>
            <person name="Yagisawa F."/>
            <person name="Nishida K."/>
            <person name="Yoshida Y."/>
            <person name="Nishimura Y."/>
            <person name="Nakao S."/>
            <person name="Kobayashi T."/>
            <person name="Momoyama Y."/>
            <person name="Higashiyama T."/>
            <person name="Minoda A."/>
            <person name="Sano M."/>
            <person name="Nomoto H."/>
            <person name="Oishi K."/>
            <person name="Hayashi H."/>
            <person name="Ohta F."/>
            <person name="Nishizaka S."/>
            <person name="Haga S."/>
            <person name="Miura S."/>
            <person name="Morishita T."/>
            <person name="Kabeya Y."/>
            <person name="Terasawa K."/>
            <person name="Suzuki Y."/>
            <person name="Ishii Y."/>
            <person name="Asakawa S."/>
            <person name="Takano H."/>
            <person name="Ohta N."/>
            <person name="Kuroiwa H."/>
            <person name="Tanaka K."/>
            <person name="Shimizu N."/>
            <person name="Sugano S."/>
            <person name="Sato N."/>
            <person name="Nozaki H."/>
            <person name="Ogasawara N."/>
            <person name="Kohara Y."/>
            <person name="Kuroiwa T."/>
        </authorList>
    </citation>
    <scope>NUCLEOTIDE SEQUENCE [LARGE SCALE GENOMIC DNA]</scope>
    <source>
        <strain evidence="8 9">10D</strain>
    </source>
</reference>
<evidence type="ECO:0000256" key="1">
    <source>
        <dbReference type="ARBA" id="ARBA00010940"/>
    </source>
</evidence>
<dbReference type="KEGG" id="cme:CYME_CMT067C"/>
<dbReference type="Pfam" id="PF02319">
    <property type="entry name" value="WHD_E2F_TDP"/>
    <property type="match status" value="1"/>
</dbReference>
<dbReference type="Gene3D" id="6.10.250.540">
    <property type="match status" value="1"/>
</dbReference>
<keyword evidence="5" id="KW-0539">Nucleus</keyword>
<accession>M1VHZ1</accession>
<dbReference type="InterPro" id="IPR032198">
    <property type="entry name" value="E2F_CC-MB"/>
</dbReference>
<evidence type="ECO:0000256" key="6">
    <source>
        <dbReference type="SAM" id="MobiDB-lite"/>
    </source>
</evidence>
<dbReference type="EMBL" id="AP006502">
    <property type="protein sequence ID" value="BAM83087.1"/>
    <property type="molecule type" value="Genomic_DNA"/>
</dbReference>
<feature type="compositionally biased region" description="Polar residues" evidence="6">
    <location>
        <begin position="107"/>
        <end position="116"/>
    </location>
</feature>
<keyword evidence="2 5" id="KW-0805">Transcription regulation</keyword>
<gene>
    <name evidence="8" type="ORF">CYME_CMT067C</name>
</gene>
<feature type="region of interest" description="Disordered" evidence="6">
    <location>
        <begin position="1"/>
        <end position="70"/>
    </location>
</feature>
<dbReference type="PANTHER" id="PTHR12081">
    <property type="entry name" value="TRANSCRIPTION FACTOR E2F"/>
    <property type="match status" value="1"/>
</dbReference>